<feature type="transmembrane region" description="Helical" evidence="2">
    <location>
        <begin position="15"/>
        <end position="36"/>
    </location>
</feature>
<reference evidence="3 4" key="1">
    <citation type="submission" date="2016-10" db="EMBL/GenBank/DDBJ databases">
        <title>Genome sequence of the basidiomycete white-rot fungus Trametes pubescens.</title>
        <authorList>
            <person name="Makela M.R."/>
            <person name="Granchi Z."/>
            <person name="Peng M."/>
            <person name="De Vries R.P."/>
            <person name="Grigoriev I."/>
            <person name="Riley R."/>
            <person name="Hilden K."/>
        </authorList>
    </citation>
    <scope>NUCLEOTIDE SEQUENCE [LARGE SCALE GENOMIC DNA]</scope>
    <source>
        <strain evidence="3 4">FBCC735</strain>
    </source>
</reference>
<protein>
    <submittedName>
        <fullName evidence="3">Uncharacterized protein</fullName>
    </submittedName>
</protein>
<keyword evidence="2" id="KW-1133">Transmembrane helix</keyword>
<evidence type="ECO:0000313" key="4">
    <source>
        <dbReference type="Proteomes" id="UP000184267"/>
    </source>
</evidence>
<evidence type="ECO:0000256" key="1">
    <source>
        <dbReference type="SAM" id="MobiDB-lite"/>
    </source>
</evidence>
<evidence type="ECO:0000313" key="3">
    <source>
        <dbReference type="EMBL" id="OJT03487.1"/>
    </source>
</evidence>
<dbReference type="Proteomes" id="UP000184267">
    <property type="component" value="Unassembled WGS sequence"/>
</dbReference>
<dbReference type="OMA" id="TWMARVI"/>
<organism evidence="3 4">
    <name type="scientific">Trametes pubescens</name>
    <name type="common">White-rot fungus</name>
    <dbReference type="NCBI Taxonomy" id="154538"/>
    <lineage>
        <taxon>Eukaryota</taxon>
        <taxon>Fungi</taxon>
        <taxon>Dikarya</taxon>
        <taxon>Basidiomycota</taxon>
        <taxon>Agaricomycotina</taxon>
        <taxon>Agaricomycetes</taxon>
        <taxon>Polyporales</taxon>
        <taxon>Polyporaceae</taxon>
        <taxon>Trametes</taxon>
    </lineage>
</organism>
<accession>A0A1M2V7F9</accession>
<feature type="region of interest" description="Disordered" evidence="1">
    <location>
        <begin position="77"/>
        <end position="96"/>
    </location>
</feature>
<feature type="region of interest" description="Disordered" evidence="1">
    <location>
        <begin position="122"/>
        <end position="159"/>
    </location>
</feature>
<dbReference type="InterPro" id="IPR052337">
    <property type="entry name" value="SAT4-like"/>
</dbReference>
<evidence type="ECO:0000256" key="2">
    <source>
        <dbReference type="SAM" id="Phobius"/>
    </source>
</evidence>
<dbReference type="EMBL" id="MNAD01001612">
    <property type="protein sequence ID" value="OJT03487.1"/>
    <property type="molecule type" value="Genomic_DNA"/>
</dbReference>
<gene>
    <name evidence="3" type="ORF">TRAPUB_5906</name>
</gene>
<proteinExistence type="predicted"/>
<feature type="transmembrane region" description="Helical" evidence="2">
    <location>
        <begin position="48"/>
        <end position="70"/>
    </location>
</feature>
<keyword evidence="4" id="KW-1185">Reference proteome</keyword>
<comment type="caution">
    <text evidence="3">The sequence shown here is derived from an EMBL/GenBank/DDBJ whole genome shotgun (WGS) entry which is preliminary data.</text>
</comment>
<feature type="compositionally biased region" description="Basic and acidic residues" evidence="1">
    <location>
        <begin position="126"/>
        <end position="147"/>
    </location>
</feature>
<dbReference type="PANTHER" id="PTHR33048:SF47">
    <property type="entry name" value="INTEGRAL MEMBRANE PROTEIN-RELATED"/>
    <property type="match status" value="1"/>
</dbReference>
<dbReference type="OrthoDB" id="444631at2759"/>
<keyword evidence="2" id="KW-0472">Membrane</keyword>
<keyword evidence="2" id="KW-0812">Transmembrane</keyword>
<sequence length="159" mass="17442">MRLLWRIKLPRGKRILLQLIFSASMFTTIVSIIHGVYVFSTNRNAEGILAHIEASTALIVSNLAVLLTWLMRALGHAEGSSEGPDTDGGRGSQRKQMTSLRFWSRNQSAPIVLTGLSAGGTTMMDVHTRPSVESAERPPTDVEDGRSRKSFNMTFGKAV</sequence>
<dbReference type="AlphaFoldDB" id="A0A1M2V7F9"/>
<dbReference type="PANTHER" id="PTHR33048">
    <property type="entry name" value="PTH11-LIKE INTEGRAL MEMBRANE PROTEIN (AFU_ORTHOLOGUE AFUA_5G11245)"/>
    <property type="match status" value="1"/>
</dbReference>
<dbReference type="STRING" id="154538.A0A1M2V7F9"/>
<name>A0A1M2V7F9_TRAPU</name>